<sequence>MFVYDPETRYCWINGASLESEKQFELVGSVIGLALYNGVILGVNFPTLIYKKLLDESPTLDDMKSAFPVRSGGWLLDWTDGDVADVFLRNFEISYEVYGQVKTLPLVDGGEDILVTNANRQEYVDLYIQHYLVESVRRQFSAFRRGFHKIWGGQALKV</sequence>
<dbReference type="InterPro" id="IPR044611">
    <property type="entry name" value="E3A/B/C-like"/>
</dbReference>
<evidence type="ECO:0000259" key="6">
    <source>
        <dbReference type="PROSITE" id="PS50237"/>
    </source>
</evidence>
<keyword evidence="4 5" id="KW-0833">Ubl conjugation pathway</keyword>
<gene>
    <name evidence="7" type="ORF">BDK51DRAFT_13981</name>
</gene>
<accession>A0A4P9WF76</accession>
<dbReference type="AlphaFoldDB" id="A0A4P9WF76"/>
<name>A0A4P9WF76_9FUNG</name>
<protein>
    <recommendedName>
        <fullName evidence="2">HECT-type E3 ubiquitin transferase</fullName>
        <ecNumber evidence="2">2.3.2.26</ecNumber>
    </recommendedName>
</protein>
<dbReference type="Gene3D" id="3.90.1750.10">
    <property type="entry name" value="Hect, E3 ligase catalytic domains"/>
    <property type="match status" value="1"/>
</dbReference>
<dbReference type="OrthoDB" id="8068875at2759"/>
<evidence type="ECO:0000256" key="5">
    <source>
        <dbReference type="PROSITE-ProRule" id="PRU00104"/>
    </source>
</evidence>
<comment type="catalytic activity">
    <reaction evidence="1">
        <text>S-ubiquitinyl-[E2 ubiquitin-conjugating enzyme]-L-cysteine + [acceptor protein]-L-lysine = [E2 ubiquitin-conjugating enzyme]-L-cysteine + N(6)-ubiquitinyl-[acceptor protein]-L-lysine.</text>
        <dbReference type="EC" id="2.3.2.26"/>
    </reaction>
</comment>
<evidence type="ECO:0000256" key="4">
    <source>
        <dbReference type="ARBA" id="ARBA00022786"/>
    </source>
</evidence>
<evidence type="ECO:0000313" key="7">
    <source>
        <dbReference type="EMBL" id="RKO91381.1"/>
    </source>
</evidence>
<dbReference type="EC" id="2.3.2.26" evidence="2"/>
<feature type="domain" description="HECT" evidence="6">
    <location>
        <begin position="1"/>
        <end position="158"/>
    </location>
</feature>
<dbReference type="PANTHER" id="PTHR45700">
    <property type="entry name" value="UBIQUITIN-PROTEIN LIGASE E3C"/>
    <property type="match status" value="1"/>
</dbReference>
<evidence type="ECO:0000313" key="8">
    <source>
        <dbReference type="Proteomes" id="UP000269721"/>
    </source>
</evidence>
<dbReference type="SUPFAM" id="SSF56204">
    <property type="entry name" value="Hect, E3 ligase catalytic domain"/>
    <property type="match status" value="1"/>
</dbReference>
<dbReference type="Gene3D" id="3.30.2160.10">
    <property type="entry name" value="Hect, E3 ligase catalytic domain"/>
    <property type="match status" value="1"/>
</dbReference>
<evidence type="ECO:0000256" key="2">
    <source>
        <dbReference type="ARBA" id="ARBA00012485"/>
    </source>
</evidence>
<keyword evidence="8" id="KW-1185">Reference proteome</keyword>
<dbReference type="InterPro" id="IPR000569">
    <property type="entry name" value="HECT_dom"/>
</dbReference>
<feature type="non-terminal residue" evidence="7">
    <location>
        <position position="158"/>
    </location>
</feature>
<reference evidence="8" key="1">
    <citation type="journal article" date="2018" name="Nat. Microbiol.">
        <title>Leveraging single-cell genomics to expand the fungal tree of life.</title>
        <authorList>
            <person name="Ahrendt S.R."/>
            <person name="Quandt C.A."/>
            <person name="Ciobanu D."/>
            <person name="Clum A."/>
            <person name="Salamov A."/>
            <person name="Andreopoulos B."/>
            <person name="Cheng J.F."/>
            <person name="Woyke T."/>
            <person name="Pelin A."/>
            <person name="Henrissat B."/>
            <person name="Reynolds N.K."/>
            <person name="Benny G.L."/>
            <person name="Smith M.E."/>
            <person name="James T.Y."/>
            <person name="Grigoriev I.V."/>
        </authorList>
    </citation>
    <scope>NUCLEOTIDE SEQUENCE [LARGE SCALE GENOMIC DNA]</scope>
</reference>
<dbReference type="InterPro" id="IPR035983">
    <property type="entry name" value="Hect_E3_ubiquitin_ligase"/>
</dbReference>
<dbReference type="Pfam" id="PF00632">
    <property type="entry name" value="HECT"/>
    <property type="match status" value="1"/>
</dbReference>
<organism evidence="7 8">
    <name type="scientific">Blyttiomyces helicus</name>
    <dbReference type="NCBI Taxonomy" id="388810"/>
    <lineage>
        <taxon>Eukaryota</taxon>
        <taxon>Fungi</taxon>
        <taxon>Fungi incertae sedis</taxon>
        <taxon>Chytridiomycota</taxon>
        <taxon>Chytridiomycota incertae sedis</taxon>
        <taxon>Chytridiomycetes</taxon>
        <taxon>Chytridiomycetes incertae sedis</taxon>
        <taxon>Blyttiomyces</taxon>
    </lineage>
</organism>
<proteinExistence type="predicted"/>
<evidence type="ECO:0000256" key="1">
    <source>
        <dbReference type="ARBA" id="ARBA00000885"/>
    </source>
</evidence>
<dbReference type="PANTHER" id="PTHR45700:SF8">
    <property type="entry name" value="HECT-TYPE E3 UBIQUITIN TRANSFERASE"/>
    <property type="match status" value="1"/>
</dbReference>
<dbReference type="EMBL" id="KZ995093">
    <property type="protein sequence ID" value="RKO91381.1"/>
    <property type="molecule type" value="Genomic_DNA"/>
</dbReference>
<dbReference type="PROSITE" id="PS50237">
    <property type="entry name" value="HECT"/>
    <property type="match status" value="1"/>
</dbReference>
<dbReference type="GO" id="GO:0061630">
    <property type="term" value="F:ubiquitin protein ligase activity"/>
    <property type="evidence" value="ECO:0007669"/>
    <property type="project" value="UniProtKB-EC"/>
</dbReference>
<dbReference type="Proteomes" id="UP000269721">
    <property type="component" value="Unassembled WGS sequence"/>
</dbReference>
<evidence type="ECO:0000256" key="3">
    <source>
        <dbReference type="ARBA" id="ARBA00022679"/>
    </source>
</evidence>
<dbReference type="GO" id="GO:0000209">
    <property type="term" value="P:protein polyubiquitination"/>
    <property type="evidence" value="ECO:0007669"/>
    <property type="project" value="InterPro"/>
</dbReference>
<comment type="caution">
    <text evidence="5">Lacks conserved residue(s) required for the propagation of feature annotation.</text>
</comment>
<keyword evidence="3" id="KW-0808">Transferase</keyword>